<sequence length="70" mass="7809">MGPWTCGNLSFIESPILDPSQHRPGVQDSALVSQPGDLLNLHMSWQLWRLMGKNTFVVDLTMDVNNSNVV</sequence>
<dbReference type="AlphaFoldDB" id="A0A8X6PB39"/>
<keyword evidence="2" id="KW-1185">Reference proteome</keyword>
<protein>
    <submittedName>
        <fullName evidence="1">Uncharacterized protein</fullName>
    </submittedName>
</protein>
<organism evidence="1 2">
    <name type="scientific">Nephila pilipes</name>
    <name type="common">Giant wood spider</name>
    <name type="synonym">Nephila maculata</name>
    <dbReference type="NCBI Taxonomy" id="299642"/>
    <lineage>
        <taxon>Eukaryota</taxon>
        <taxon>Metazoa</taxon>
        <taxon>Ecdysozoa</taxon>
        <taxon>Arthropoda</taxon>
        <taxon>Chelicerata</taxon>
        <taxon>Arachnida</taxon>
        <taxon>Araneae</taxon>
        <taxon>Araneomorphae</taxon>
        <taxon>Entelegynae</taxon>
        <taxon>Araneoidea</taxon>
        <taxon>Nephilidae</taxon>
        <taxon>Nephila</taxon>
    </lineage>
</organism>
<gene>
    <name evidence="1" type="ORF">NPIL_578981</name>
</gene>
<reference evidence="1" key="1">
    <citation type="submission" date="2020-08" db="EMBL/GenBank/DDBJ databases">
        <title>Multicomponent nature underlies the extraordinary mechanical properties of spider dragline silk.</title>
        <authorList>
            <person name="Kono N."/>
            <person name="Nakamura H."/>
            <person name="Mori M."/>
            <person name="Yoshida Y."/>
            <person name="Ohtoshi R."/>
            <person name="Malay A.D."/>
            <person name="Moran D.A.P."/>
            <person name="Tomita M."/>
            <person name="Numata K."/>
            <person name="Arakawa K."/>
        </authorList>
    </citation>
    <scope>NUCLEOTIDE SEQUENCE</scope>
</reference>
<accession>A0A8X6PB39</accession>
<name>A0A8X6PB39_NEPPI</name>
<dbReference type="Proteomes" id="UP000887013">
    <property type="component" value="Unassembled WGS sequence"/>
</dbReference>
<evidence type="ECO:0000313" key="1">
    <source>
        <dbReference type="EMBL" id="GFT58348.1"/>
    </source>
</evidence>
<dbReference type="EMBL" id="BMAW01018423">
    <property type="protein sequence ID" value="GFT58348.1"/>
    <property type="molecule type" value="Genomic_DNA"/>
</dbReference>
<proteinExistence type="predicted"/>
<comment type="caution">
    <text evidence="1">The sequence shown here is derived from an EMBL/GenBank/DDBJ whole genome shotgun (WGS) entry which is preliminary data.</text>
</comment>
<evidence type="ECO:0000313" key="2">
    <source>
        <dbReference type="Proteomes" id="UP000887013"/>
    </source>
</evidence>